<feature type="region of interest" description="Disordered" evidence="10">
    <location>
        <begin position="178"/>
        <end position="224"/>
    </location>
</feature>
<feature type="domain" description="E3 ubiquitin-protein ligase MARCHF6-like C-terminal" evidence="12">
    <location>
        <begin position="1077"/>
        <end position="1253"/>
    </location>
</feature>
<feature type="transmembrane region" description="Helical" evidence="11">
    <location>
        <begin position="681"/>
        <end position="709"/>
    </location>
</feature>
<feature type="transmembrane region" description="Helical" evidence="11">
    <location>
        <begin position="1179"/>
        <end position="1199"/>
    </location>
</feature>
<dbReference type="GO" id="GO:0005789">
    <property type="term" value="C:endoplasmic reticulum membrane"/>
    <property type="evidence" value="ECO:0007669"/>
    <property type="project" value="TreeGrafter"/>
</dbReference>
<evidence type="ECO:0000256" key="11">
    <source>
        <dbReference type="SAM" id="Phobius"/>
    </source>
</evidence>
<feature type="region of interest" description="Disordered" evidence="10">
    <location>
        <begin position="114"/>
        <end position="135"/>
    </location>
</feature>
<dbReference type="PANTHER" id="PTHR13145">
    <property type="entry name" value="SSM4 PROTEIN"/>
    <property type="match status" value="1"/>
</dbReference>
<feature type="compositionally biased region" description="Polar residues" evidence="10">
    <location>
        <begin position="181"/>
        <end position="190"/>
    </location>
</feature>
<dbReference type="OrthoDB" id="264354at2759"/>
<feature type="compositionally biased region" description="Low complexity" evidence="10">
    <location>
        <begin position="302"/>
        <end position="311"/>
    </location>
</feature>
<accession>A0A8H7PFQ0</accession>
<keyword evidence="14" id="KW-1185">Reference proteome</keyword>
<name>A0A8H7PFQ0_MORIS</name>
<feature type="compositionally biased region" description="Polar residues" evidence="10">
    <location>
        <begin position="268"/>
        <end position="285"/>
    </location>
</feature>
<feature type="region of interest" description="Disordered" evidence="10">
    <location>
        <begin position="266"/>
        <end position="335"/>
    </location>
</feature>
<evidence type="ECO:0000256" key="7">
    <source>
        <dbReference type="ARBA" id="ARBA00022786"/>
    </source>
</evidence>
<comment type="subcellular location">
    <subcellularLocation>
        <location evidence="2">Membrane</location>
        <topology evidence="2">Multi-pass membrane protein</topology>
    </subcellularLocation>
</comment>
<dbReference type="InterPro" id="IPR056521">
    <property type="entry name" value="MARCHF6-like_C"/>
</dbReference>
<sequence>MHSDNSTIANTTLAHEQNTFSNDTITDDSISSSLFSARTFLLDCFEGQIITCVVVVVFVAAFLLREWIVQNTPAEAVAGLDAEDPQVEDNFGQEMAAENNGIFEHIVFQPQQDQNNALQPPNARRAPEPHMPEHQNRDVHRLQTLLNPQDSHLDRDRAEELQRHLREAVEMDRAWTDESNLRASSSSNFAPYSPLFNQNNSSQDEQNDTTDNSINSNDYRSVHSEGTSYSANVLNQMDIQKWGRSSTSASSPNSNGKAAMFDRDRNQENASGQASTSNDMPSFNRSDSSSSLNKRHDMMMNSGGEESSKSTWKSKERTWPGQLDNTHSPSIGSPAPNYLSAANGSVAVDEQSISSSSSSQNLYELAQTNLPTQAPPAPRMPYLQAPPAPDQVNRPVQMQREAPERPNVAFGGRQNIFNERNENNAQFFDNVNAAADDDDEEDGDVGDDLDGVLEAVGMRGSLWLLAQNSILMCLLISLCLGAAVWVPYVVGKLFILIKPLQLIQLPISALRIFIDPLVDFILDFCLPKALDSLKSFANRELPGLMNHPTLLNVMNGCQDIKHHISTIFQSSANTEKRSKTFMDYIDISKKDAVSESTDFYDSIQNFVRHDLEPFFKAAMKRWHYFAIGRTVMDRIVCVAIGYMILVLLGAWYLRKTGNAYGRTVGRTVQQAIRQQGIILKVAFFISIELVLFPIVCGVLLDISTLPMFATATFASRWEFYQNHPITTIFIHWFLGTGFMFHFAVFVTLCRDIVRPGVMWFIRDPNDPQFHPIKEILERPVLTQLRKIGASGIMYSAMIFFGIGTVIFIIAVVGGSVLPLRWSYTEPLSYFPIDLLVIHLIIPPTITLIKPKILLEHAFSRWWHSAAKFLRLSSFMFDERHADEEGTHFRKTWNAWIHQRKAPVVSIDEADVSIQHVSEDGEVEFVRDGQLVRAPRLDGVPVIPGRRMLVPVDPHTLEPLDSEERRLGHPAATAAGGNDANTVIVYLPPHFRRRVILFLFLMWFCGSVFLCSVTIIPLLLGRHIFDNYITTDRKVHDIYSFALGLYLMWFFAVAFDWTAKHKQRLADNGWHMHGTDIKQVATKYGSVALKVGYLFTTIGLILPLLVGLCMELYILNPFRDLDNKPPTIDPLQDWAFGIVLLNILHGVINVLPENHLQQLLTQVFGAGITRTNIMMATKSIIGPLMLGSVLAILLPSLIIYGSIQTLGMYVSLNDTAMQLFFFQSIYPATLFVLGCIYLCKLAIRLARHIMQSIRDDTYLIGRRLHNVDGSIEQE</sequence>
<dbReference type="Pfam" id="PF23113">
    <property type="entry name" value="MARCHF6_C"/>
    <property type="match status" value="1"/>
</dbReference>
<feature type="transmembrane region" description="Helical" evidence="11">
    <location>
        <begin position="1090"/>
        <end position="1113"/>
    </location>
</feature>
<feature type="compositionally biased region" description="Low complexity" evidence="10">
    <location>
        <begin position="197"/>
        <end position="218"/>
    </location>
</feature>
<keyword evidence="7" id="KW-0833">Ubl conjugation pathway</keyword>
<feature type="transmembrane region" description="Helical" evidence="11">
    <location>
        <begin position="1133"/>
        <end position="1150"/>
    </location>
</feature>
<feature type="transmembrane region" description="Helical" evidence="11">
    <location>
        <begin position="829"/>
        <end position="848"/>
    </location>
</feature>
<evidence type="ECO:0000256" key="6">
    <source>
        <dbReference type="ARBA" id="ARBA00022692"/>
    </source>
</evidence>
<feature type="transmembrane region" description="Helical" evidence="11">
    <location>
        <begin position="45"/>
        <end position="64"/>
    </location>
</feature>
<evidence type="ECO:0000313" key="14">
    <source>
        <dbReference type="Proteomes" id="UP000654370"/>
    </source>
</evidence>
<evidence type="ECO:0000256" key="10">
    <source>
        <dbReference type="SAM" id="MobiDB-lite"/>
    </source>
</evidence>
<gene>
    <name evidence="13" type="ORF">INT43_000169</name>
</gene>
<feature type="transmembrane region" description="Helical" evidence="11">
    <location>
        <begin position="792"/>
        <end position="817"/>
    </location>
</feature>
<feature type="transmembrane region" description="Helical" evidence="11">
    <location>
        <begin position="1037"/>
        <end position="1054"/>
    </location>
</feature>
<evidence type="ECO:0000256" key="3">
    <source>
        <dbReference type="ARBA" id="ARBA00004906"/>
    </source>
</evidence>
<keyword evidence="6 11" id="KW-0812">Transmembrane</keyword>
<feature type="transmembrane region" description="Helical" evidence="11">
    <location>
        <begin position="1219"/>
        <end position="1242"/>
    </location>
</feature>
<feature type="transmembrane region" description="Helical" evidence="11">
    <location>
        <begin position="994"/>
        <end position="1017"/>
    </location>
</feature>
<comment type="pathway">
    <text evidence="3">Protein modification; protein ubiquitination.</text>
</comment>
<evidence type="ECO:0000256" key="1">
    <source>
        <dbReference type="ARBA" id="ARBA00000900"/>
    </source>
</evidence>
<reference evidence="13" key="1">
    <citation type="submission" date="2020-12" db="EMBL/GenBank/DDBJ databases">
        <title>Metabolic potential, ecology and presence of endohyphal bacteria is reflected in genomic diversity of Mucoromycotina.</title>
        <authorList>
            <person name="Muszewska A."/>
            <person name="Okrasinska A."/>
            <person name="Steczkiewicz K."/>
            <person name="Drgas O."/>
            <person name="Orlowska M."/>
            <person name="Perlinska-Lenart U."/>
            <person name="Aleksandrzak-Piekarczyk T."/>
            <person name="Szatraj K."/>
            <person name="Zielenkiewicz U."/>
            <person name="Pilsyk S."/>
            <person name="Malc E."/>
            <person name="Mieczkowski P."/>
            <person name="Kruszewska J.S."/>
            <person name="Biernat P."/>
            <person name="Pawlowska J."/>
        </authorList>
    </citation>
    <scope>NUCLEOTIDE SEQUENCE</scope>
    <source>
        <strain evidence="13">WA0000067209</strain>
    </source>
</reference>
<feature type="transmembrane region" description="Helical" evidence="11">
    <location>
        <begin position="469"/>
        <end position="490"/>
    </location>
</feature>
<evidence type="ECO:0000259" key="12">
    <source>
        <dbReference type="Pfam" id="PF23113"/>
    </source>
</evidence>
<keyword evidence="5" id="KW-0808">Transferase</keyword>
<organism evidence="13 14">
    <name type="scientific">Mortierella isabellina</name>
    <name type="common">Filamentous fungus</name>
    <name type="synonym">Umbelopsis isabellina</name>
    <dbReference type="NCBI Taxonomy" id="91625"/>
    <lineage>
        <taxon>Eukaryota</taxon>
        <taxon>Fungi</taxon>
        <taxon>Fungi incertae sedis</taxon>
        <taxon>Mucoromycota</taxon>
        <taxon>Mucoromycotina</taxon>
        <taxon>Umbelopsidomycetes</taxon>
        <taxon>Umbelopsidales</taxon>
        <taxon>Umbelopsidaceae</taxon>
        <taxon>Umbelopsis</taxon>
    </lineage>
</organism>
<comment type="catalytic activity">
    <reaction evidence="1">
        <text>S-ubiquitinyl-[E2 ubiquitin-conjugating enzyme]-L-cysteine + [acceptor protein]-L-lysine = [E2 ubiquitin-conjugating enzyme]-L-cysteine + N(6)-ubiquitinyl-[acceptor protein]-L-lysine.</text>
        <dbReference type="EC" id="2.3.2.27"/>
    </reaction>
</comment>
<feature type="compositionally biased region" description="Basic and acidic residues" evidence="10">
    <location>
        <begin position="125"/>
        <end position="135"/>
    </location>
</feature>
<protein>
    <recommendedName>
        <fullName evidence="4">RING-type E3 ubiquitin transferase</fullName>
        <ecNumber evidence="4">2.3.2.27</ecNumber>
    </recommendedName>
</protein>
<dbReference type="Proteomes" id="UP000654370">
    <property type="component" value="Unassembled WGS sequence"/>
</dbReference>
<evidence type="ECO:0000313" key="13">
    <source>
        <dbReference type="EMBL" id="KAG2172819.1"/>
    </source>
</evidence>
<evidence type="ECO:0000256" key="9">
    <source>
        <dbReference type="ARBA" id="ARBA00023136"/>
    </source>
</evidence>
<dbReference type="AlphaFoldDB" id="A0A8H7PFQ0"/>
<evidence type="ECO:0000256" key="2">
    <source>
        <dbReference type="ARBA" id="ARBA00004141"/>
    </source>
</evidence>
<feature type="transmembrane region" description="Helical" evidence="11">
    <location>
        <begin position="631"/>
        <end position="653"/>
    </location>
</feature>
<keyword evidence="9 11" id="KW-0472">Membrane</keyword>
<dbReference type="EC" id="2.3.2.27" evidence="4"/>
<evidence type="ECO:0000256" key="5">
    <source>
        <dbReference type="ARBA" id="ARBA00022679"/>
    </source>
</evidence>
<evidence type="ECO:0000256" key="8">
    <source>
        <dbReference type="ARBA" id="ARBA00022989"/>
    </source>
</evidence>
<dbReference type="GO" id="GO:0061630">
    <property type="term" value="F:ubiquitin protein ligase activity"/>
    <property type="evidence" value="ECO:0007669"/>
    <property type="project" value="UniProtKB-EC"/>
</dbReference>
<evidence type="ECO:0000256" key="4">
    <source>
        <dbReference type="ARBA" id="ARBA00012483"/>
    </source>
</evidence>
<dbReference type="PANTHER" id="PTHR13145:SF0">
    <property type="entry name" value="E3 UBIQUITIN-PROTEIN LIGASE MARCHF6"/>
    <property type="match status" value="1"/>
</dbReference>
<comment type="caution">
    <text evidence="13">The sequence shown here is derived from an EMBL/GenBank/DDBJ whole genome shotgun (WGS) entry which is preliminary data.</text>
</comment>
<dbReference type="EMBL" id="JAEPQZ010000016">
    <property type="protein sequence ID" value="KAG2172819.1"/>
    <property type="molecule type" value="Genomic_DNA"/>
</dbReference>
<keyword evidence="8 11" id="KW-1133">Transmembrane helix</keyword>
<dbReference type="GO" id="GO:0036503">
    <property type="term" value="P:ERAD pathway"/>
    <property type="evidence" value="ECO:0007669"/>
    <property type="project" value="TreeGrafter"/>
</dbReference>
<proteinExistence type="predicted"/>
<feature type="transmembrane region" description="Helical" evidence="11">
    <location>
        <begin position="729"/>
        <end position="749"/>
    </location>
</feature>